<dbReference type="InterPro" id="IPR003838">
    <property type="entry name" value="ABC3_permease_C"/>
</dbReference>
<feature type="transmembrane region" description="Helical" evidence="6">
    <location>
        <begin position="709"/>
        <end position="735"/>
    </location>
</feature>
<evidence type="ECO:0000256" key="3">
    <source>
        <dbReference type="ARBA" id="ARBA00022692"/>
    </source>
</evidence>
<feature type="transmembrane region" description="Helical" evidence="6">
    <location>
        <begin position="764"/>
        <end position="787"/>
    </location>
</feature>
<feature type="domain" description="ABC3 transporter permease C-terminal" evidence="7">
    <location>
        <begin position="717"/>
        <end position="827"/>
    </location>
</feature>
<feature type="transmembrane region" description="Helical" evidence="6">
    <location>
        <begin position="21"/>
        <end position="42"/>
    </location>
</feature>
<dbReference type="AlphaFoldDB" id="A0A1W1ZSU6"/>
<dbReference type="PANTHER" id="PTHR30287">
    <property type="entry name" value="MEMBRANE COMPONENT OF PREDICTED ABC SUPERFAMILY METABOLITE UPTAKE TRANSPORTER"/>
    <property type="match status" value="1"/>
</dbReference>
<dbReference type="InterPro" id="IPR038766">
    <property type="entry name" value="Membrane_comp_ABC_pdt"/>
</dbReference>
<evidence type="ECO:0000256" key="6">
    <source>
        <dbReference type="SAM" id="Phobius"/>
    </source>
</evidence>
<name>A0A1W1ZSU6_9BURK</name>
<dbReference type="InterPro" id="IPR025857">
    <property type="entry name" value="MacB_PCD"/>
</dbReference>
<organism evidence="9 10">
    <name type="scientific">Polynucleobacter kasalickyi</name>
    <dbReference type="NCBI Taxonomy" id="1938817"/>
    <lineage>
        <taxon>Bacteria</taxon>
        <taxon>Pseudomonadati</taxon>
        <taxon>Pseudomonadota</taxon>
        <taxon>Betaproteobacteria</taxon>
        <taxon>Burkholderiales</taxon>
        <taxon>Burkholderiaceae</taxon>
        <taxon>Polynucleobacter</taxon>
    </lineage>
</organism>
<dbReference type="Pfam" id="PF02687">
    <property type="entry name" value="FtsX"/>
    <property type="match status" value="2"/>
</dbReference>
<keyword evidence="3 6" id="KW-0812">Transmembrane</keyword>
<feature type="transmembrane region" description="Helical" evidence="6">
    <location>
        <begin position="261"/>
        <end position="279"/>
    </location>
</feature>
<evidence type="ECO:0000259" key="7">
    <source>
        <dbReference type="Pfam" id="PF02687"/>
    </source>
</evidence>
<keyword evidence="2" id="KW-1003">Cell membrane</keyword>
<keyword evidence="10" id="KW-1185">Reference proteome</keyword>
<dbReference type="Proteomes" id="UP000192708">
    <property type="component" value="Unassembled WGS sequence"/>
</dbReference>
<feature type="domain" description="ABC3 transporter permease C-terminal" evidence="7">
    <location>
        <begin position="264"/>
        <end position="378"/>
    </location>
</feature>
<evidence type="ECO:0000256" key="2">
    <source>
        <dbReference type="ARBA" id="ARBA00022475"/>
    </source>
</evidence>
<feature type="transmembrane region" description="Helical" evidence="6">
    <location>
        <begin position="352"/>
        <end position="375"/>
    </location>
</feature>
<dbReference type="Pfam" id="PF12704">
    <property type="entry name" value="MacB_PCD"/>
    <property type="match status" value="1"/>
</dbReference>
<gene>
    <name evidence="9" type="ORF">SAMN06296008_106107</name>
</gene>
<feature type="transmembrane region" description="Helical" evidence="6">
    <location>
        <begin position="396"/>
        <end position="415"/>
    </location>
</feature>
<keyword evidence="5 6" id="KW-0472">Membrane</keyword>
<accession>A0A1W1ZSU6</accession>
<feature type="domain" description="MacB-like periplasmic core" evidence="8">
    <location>
        <begin position="26"/>
        <end position="221"/>
    </location>
</feature>
<feature type="transmembrane region" description="Helical" evidence="6">
    <location>
        <begin position="474"/>
        <end position="495"/>
    </location>
</feature>
<dbReference type="PANTHER" id="PTHR30287:SF1">
    <property type="entry name" value="INNER MEMBRANE PROTEIN"/>
    <property type="match status" value="1"/>
</dbReference>
<evidence type="ECO:0000313" key="10">
    <source>
        <dbReference type="Proteomes" id="UP000192708"/>
    </source>
</evidence>
<dbReference type="STRING" id="1938817.SAMN06296008_106107"/>
<comment type="subcellular location">
    <subcellularLocation>
        <location evidence="1">Cell membrane</location>
        <topology evidence="1">Multi-pass membrane protein</topology>
    </subcellularLocation>
</comment>
<feature type="transmembrane region" description="Helical" evidence="6">
    <location>
        <begin position="799"/>
        <end position="820"/>
    </location>
</feature>
<keyword evidence="4 6" id="KW-1133">Transmembrane helix</keyword>
<protein>
    <submittedName>
        <fullName evidence="9">Putative ABC transport system permease protein</fullName>
    </submittedName>
</protein>
<dbReference type="EMBL" id="FWXJ01000006">
    <property type="protein sequence ID" value="SMC51555.1"/>
    <property type="molecule type" value="Genomic_DNA"/>
</dbReference>
<sequence>MPSGMNRFIYFLKRYALTSELIWLGLALWISIASLSSVTFLMDRLDQTFEKNAHELIGADLLIRGDQVLNPVFENTAKQRGLRTATTVVFPTMARFENQSKLVSLKAVTENYPLRGKLTLKFASKKLASNEIWIDEQLAKQLDLSVGNRIELGNSEFKITDIILKEMDRGAAFMNFSPRVMIRAEDLTQTALLGLGSRANYRLLLAGQESSDFRSVQKQVDQFQEWAKEHISQQQLRGVKIEGVENGQPIARKTILQANRMMSLAALFTAMIAAVGIALSTHRYAQKNIVSVAVWRCFGASRRQVLVSHLKPLLTMGMVATLLGIGTGYLTHELLLHWVGSLVAQDIMPASFLPVIWAFLVAFTLLLGFSGPSLLELTMISPITALRQLEHKKSKWFFLSIAASLASYAVLLMVISQNIYLSLAVLGSFIAGAMVVIIFSWVISKWIGKFIAGLKDAPLGLKFIGQRMFGGTQFTVVQITSLSIAMLALLLLTVIRTDVLSTWQSSISPEAPNRFILNITPEQKTDLVQQLEGAGIGQGWDLYPMVRGRLVKVNQNTVTSESFSDENAKRLIDREFNLSYTQNLPIKNSIIAGKWFGNSGDPHEISMEAGIMKSLGLKLGDQISFDVVGVNYDVTITSVRKLDWNSMRVNFFAIMPPQLLADSPQTWIIAYRQLPNTRVDDKIVEQFPNVSVINVEQTIGQVNQLLGQLFYAVQALFIFALVAGLIVLFISVLGVQTKRLREAAILKTYGADQSYLNRVWFYEFISVGILAGLLSGNIAGISAWFLVKHFLETDMVYPFWLIGLAIVLGVVCSFVSGLYLKYKISNVSTVKILQSF</sequence>
<feature type="transmembrane region" description="Helical" evidence="6">
    <location>
        <begin position="421"/>
        <end position="443"/>
    </location>
</feature>
<reference evidence="9 10" key="1">
    <citation type="submission" date="2017-04" db="EMBL/GenBank/DDBJ databases">
        <authorList>
            <person name="Afonso C.L."/>
            <person name="Miller P.J."/>
            <person name="Scott M.A."/>
            <person name="Spackman E."/>
            <person name="Goraichik I."/>
            <person name="Dimitrov K.M."/>
            <person name="Suarez D.L."/>
            <person name="Swayne D.E."/>
        </authorList>
    </citation>
    <scope>NUCLEOTIDE SEQUENCE [LARGE SCALE GENOMIC DNA]</scope>
    <source>
        <strain evidence="9 10">VK13</strain>
    </source>
</reference>
<evidence type="ECO:0000256" key="5">
    <source>
        <dbReference type="ARBA" id="ARBA00023136"/>
    </source>
</evidence>
<feature type="transmembrane region" description="Helical" evidence="6">
    <location>
        <begin position="312"/>
        <end position="332"/>
    </location>
</feature>
<evidence type="ECO:0000259" key="8">
    <source>
        <dbReference type="Pfam" id="PF12704"/>
    </source>
</evidence>
<proteinExistence type="predicted"/>
<dbReference type="GO" id="GO:0005886">
    <property type="term" value="C:plasma membrane"/>
    <property type="evidence" value="ECO:0007669"/>
    <property type="project" value="UniProtKB-SubCell"/>
</dbReference>
<evidence type="ECO:0000256" key="1">
    <source>
        <dbReference type="ARBA" id="ARBA00004651"/>
    </source>
</evidence>
<evidence type="ECO:0000313" key="9">
    <source>
        <dbReference type="EMBL" id="SMC51555.1"/>
    </source>
</evidence>
<evidence type="ECO:0000256" key="4">
    <source>
        <dbReference type="ARBA" id="ARBA00022989"/>
    </source>
</evidence>